<dbReference type="SMART" id="SM00239">
    <property type="entry name" value="C2"/>
    <property type="match status" value="1"/>
</dbReference>
<dbReference type="EMBL" id="CAJMWT010000796">
    <property type="protein sequence ID" value="CAE6352533.1"/>
    <property type="molecule type" value="Genomic_DNA"/>
</dbReference>
<reference evidence="10" key="1">
    <citation type="submission" date="2021-01" db="EMBL/GenBank/DDBJ databases">
        <authorList>
            <person name="Kaushik A."/>
        </authorList>
    </citation>
    <scope>NUCLEOTIDE SEQUENCE</scope>
    <source>
        <strain evidence="10">AG2-2IIIB</strain>
    </source>
</reference>
<evidence type="ECO:0000259" key="9">
    <source>
        <dbReference type="PROSITE" id="PS51635"/>
    </source>
</evidence>
<dbReference type="PROSITE" id="PS51635">
    <property type="entry name" value="PNPLA"/>
    <property type="match status" value="1"/>
</dbReference>
<protein>
    <submittedName>
        <fullName evidence="10">Uncharacterized protein</fullName>
    </submittedName>
</protein>
<feature type="domain" description="PNPLA" evidence="9">
    <location>
        <begin position="403"/>
        <end position="606"/>
    </location>
</feature>
<dbReference type="InterPro" id="IPR036020">
    <property type="entry name" value="WW_dom_sf"/>
</dbReference>
<feature type="domain" description="WW" evidence="8">
    <location>
        <begin position="212"/>
        <end position="245"/>
    </location>
</feature>
<dbReference type="Pfam" id="PF00397">
    <property type="entry name" value="WW"/>
    <property type="match status" value="2"/>
</dbReference>
<keyword evidence="6" id="KW-1133">Transmembrane helix</keyword>
<evidence type="ECO:0000256" key="4">
    <source>
        <dbReference type="PROSITE-ProRule" id="PRU01161"/>
    </source>
</evidence>
<evidence type="ECO:0000259" key="8">
    <source>
        <dbReference type="PROSITE" id="PS50020"/>
    </source>
</evidence>
<dbReference type="Gene3D" id="3.40.50.300">
    <property type="entry name" value="P-loop containing nucleotide triphosphate hydrolases"/>
    <property type="match status" value="1"/>
</dbReference>
<evidence type="ECO:0000256" key="1">
    <source>
        <dbReference type="ARBA" id="ARBA00022801"/>
    </source>
</evidence>
<dbReference type="CDD" id="cd00201">
    <property type="entry name" value="WW"/>
    <property type="match status" value="2"/>
</dbReference>
<sequence>MSDNTNSTLTKNVRLTVIAAEGLIKRDVFSTPDPFAVVTVDGEQTYVTSAMKRTLDPYWNENFYVLAKDSSVIDIQIFDQRKFKRRGQGSLGVATIRVSEFIDLEVGGDEKLTLELKPSSDNQKVQGKLIIYISTNTSQPRLEVIDPFPLDHNINTVPANLSSVEEELSPLPPGWERRQTELGRTYYVDHNTHTTTWSRPPFDGEAYENEAGPLPAGWEVRHTPDQRPFFVDHNTRTTTWIDPRPLVRVRRPNADEPVLQDGPVSQPALGPQVPSSESRGPSPEAQLTIPDQTTRASSVNVPLSTESHSISEIAVKPTPEPKPGVVGGNGSQSGPVPDQSGTLGLRDWGSSDAGPSYGGFSGNDGEGQRKGKGPNDNYPQNTPKRAIALGPQQPRSKRGINILCIDGGGVCGLSSLLLLQEAMNRLQNLGGQEETAKPVDWFDVIAGTGTGGISACMLGKLGMSIEEAIKSYTRLTEAVFSSKKKGGITGGPAYKSTALKESLRSVIQAAVGDGDKKMTEGALKPDGCNTLIFAALRDNMNASMPVIFRSYQASANRAPDCAIWEAVYATMAHPDFFKSIEISDGSLKYSFIGGELGNSNPLAHVLSEIHDLYPDEYVSCIMSIGAGYAHTIQIPNGDRQQVSIATRAMATDSERVAEEMARRFQDTTGVYFRFNVDQGIQDVEADDWEKLSTVGAHTQAYLNKSEVDRGMRGATKAMHDRNNALAVAWIDGRVQRTLEPAIIKKCPAPTAYYTGRAKEIQGVGSCIVNTGHQQQVCVIYGLGGAGKSQLAFKAIEQNYHHWNHIIYVDASCKETIERALGDYARVNLKYLGGANTITYTDTLLWLQGTSDSWLLFFDGADDLDLDIRPYFPNYRGSILVTTRLEARAGLAKPLEAVYHVSGMSPEDASLLLLRVVNRRAPRKSETVSDKQAADALVQDFGFLALAIVHAGAYIAHSKGMSISHYRKAFLKKRQATLEKYKTLPGSSRFDDYDKTVYTTWNMCYELLGERGRRGAQELLWLIAFLHHDGITMKLFQRAAANIYLYAPVVPITDIEKRGHAYLYGYLTQLTGSEDPEVEETSVENSFLEMMGDLAAYSLIEYDEKNQAYAIHVLVQDWARSIMPHEPNVSLERTSALLAVSIGMKDDPDPDSHDFRVGLGPHIEGVLSDSYELLEKKPHYWEVNPNHAVCFANVFRSMELWHEEEGLRIKIEAARKQLLGLEHPHTLQSTDDLAQNYVNQRQLDRAESLHAEVLEVRRRLYRETHGEEHDDILASKKYLASIYQYQGRLGEAIPFWEDVVQGYRVSKGGNNPETLACMNSLADVYLRSVQLDKAEELRKYMLNLIPGDNPDKPTCIKKLAEILELKKEWDAAELQLFQYQEALKKVWGESHANVTTGQQYLYELKIRRWLVPPVKCDSCTHSAKAALICPNSEYICTFTTRAFRALPPCLAMLMVAYLLPMLFGSLR</sequence>
<feature type="compositionally biased region" description="Polar residues" evidence="5">
    <location>
        <begin position="289"/>
        <end position="310"/>
    </location>
</feature>
<organism evidence="10 11">
    <name type="scientific">Rhizoctonia solani</name>
    <dbReference type="NCBI Taxonomy" id="456999"/>
    <lineage>
        <taxon>Eukaryota</taxon>
        <taxon>Fungi</taxon>
        <taxon>Dikarya</taxon>
        <taxon>Basidiomycota</taxon>
        <taxon>Agaricomycotina</taxon>
        <taxon>Agaricomycetes</taxon>
        <taxon>Cantharellales</taxon>
        <taxon>Ceratobasidiaceae</taxon>
        <taxon>Rhizoctonia</taxon>
    </lineage>
</organism>
<dbReference type="GO" id="GO:0016042">
    <property type="term" value="P:lipid catabolic process"/>
    <property type="evidence" value="ECO:0007669"/>
    <property type="project" value="UniProtKB-KW"/>
</dbReference>
<dbReference type="PROSITE" id="PS50020">
    <property type="entry name" value="WW_DOMAIN_2"/>
    <property type="match status" value="2"/>
</dbReference>
<dbReference type="InterPro" id="IPR027417">
    <property type="entry name" value="P-loop_NTPase"/>
</dbReference>
<dbReference type="SUPFAM" id="SSF51045">
    <property type="entry name" value="WW domain"/>
    <property type="match status" value="2"/>
</dbReference>
<dbReference type="PROSITE" id="PS01159">
    <property type="entry name" value="WW_DOMAIN_1"/>
    <property type="match status" value="2"/>
</dbReference>
<dbReference type="Proteomes" id="UP000663843">
    <property type="component" value="Unassembled WGS sequence"/>
</dbReference>
<dbReference type="Gene3D" id="2.20.70.10">
    <property type="match status" value="2"/>
</dbReference>
<evidence type="ECO:0000313" key="10">
    <source>
        <dbReference type="EMBL" id="CAE6352533.1"/>
    </source>
</evidence>
<keyword evidence="1" id="KW-0378">Hydrolase</keyword>
<dbReference type="CDD" id="cd08382">
    <property type="entry name" value="C2_Smurf-like"/>
    <property type="match status" value="1"/>
</dbReference>
<dbReference type="InterPro" id="IPR000008">
    <property type="entry name" value="C2_dom"/>
</dbReference>
<dbReference type="GO" id="GO:0043531">
    <property type="term" value="F:ADP binding"/>
    <property type="evidence" value="ECO:0007669"/>
    <property type="project" value="InterPro"/>
</dbReference>
<proteinExistence type="predicted"/>
<feature type="transmembrane region" description="Helical" evidence="6">
    <location>
        <begin position="1444"/>
        <end position="1465"/>
    </location>
</feature>
<dbReference type="Pfam" id="PF13424">
    <property type="entry name" value="TPR_12"/>
    <property type="match status" value="1"/>
</dbReference>
<keyword evidence="2" id="KW-0442">Lipid degradation</keyword>
<evidence type="ECO:0000256" key="3">
    <source>
        <dbReference type="ARBA" id="ARBA00023098"/>
    </source>
</evidence>
<feature type="short sequence motif" description="GXGXXG" evidence="4">
    <location>
        <begin position="407"/>
        <end position="412"/>
    </location>
</feature>
<keyword evidence="3" id="KW-0443">Lipid metabolism</keyword>
<dbReference type="Pfam" id="PF01734">
    <property type="entry name" value="Patatin"/>
    <property type="match status" value="1"/>
</dbReference>
<feature type="domain" description="C2" evidence="7">
    <location>
        <begin position="1"/>
        <end position="114"/>
    </location>
</feature>
<name>A0A8H2W9V7_9AGAM</name>
<gene>
    <name evidence="10" type="ORF">RDB_LOCUS7622</name>
</gene>
<comment type="caution">
    <text evidence="4">Lacks conserved residue(s) required for the propagation of feature annotation.</text>
</comment>
<dbReference type="SUPFAM" id="SSF52540">
    <property type="entry name" value="P-loop containing nucleoside triphosphate hydrolases"/>
    <property type="match status" value="1"/>
</dbReference>
<dbReference type="InterPro" id="IPR002641">
    <property type="entry name" value="PNPLA_dom"/>
</dbReference>
<dbReference type="PANTHER" id="PTHR24185:SF1">
    <property type="entry name" value="CALCIUM-INDEPENDENT PHOSPHOLIPASE A2-GAMMA"/>
    <property type="match status" value="1"/>
</dbReference>
<evidence type="ECO:0000256" key="5">
    <source>
        <dbReference type="SAM" id="MobiDB-lite"/>
    </source>
</evidence>
<dbReference type="SUPFAM" id="SSF48452">
    <property type="entry name" value="TPR-like"/>
    <property type="match status" value="1"/>
</dbReference>
<dbReference type="SMART" id="SM00456">
    <property type="entry name" value="WW"/>
    <property type="match status" value="2"/>
</dbReference>
<dbReference type="InterPro" id="IPR001202">
    <property type="entry name" value="WW_dom"/>
</dbReference>
<feature type="compositionally biased region" description="Gly residues" evidence="5">
    <location>
        <begin position="356"/>
        <end position="365"/>
    </location>
</feature>
<dbReference type="GO" id="GO:0046486">
    <property type="term" value="P:glycerolipid metabolic process"/>
    <property type="evidence" value="ECO:0007669"/>
    <property type="project" value="UniProtKB-ARBA"/>
</dbReference>
<dbReference type="GO" id="GO:0019369">
    <property type="term" value="P:arachidonate metabolic process"/>
    <property type="evidence" value="ECO:0007669"/>
    <property type="project" value="TreeGrafter"/>
</dbReference>
<evidence type="ECO:0000259" key="7">
    <source>
        <dbReference type="PROSITE" id="PS50004"/>
    </source>
</evidence>
<dbReference type="Gene3D" id="2.60.40.150">
    <property type="entry name" value="C2 domain"/>
    <property type="match status" value="1"/>
</dbReference>
<dbReference type="PANTHER" id="PTHR24185">
    <property type="entry name" value="CALCIUM-INDEPENDENT PHOSPHOLIPASE A2-GAMMA"/>
    <property type="match status" value="1"/>
</dbReference>
<dbReference type="SUPFAM" id="SSF49562">
    <property type="entry name" value="C2 domain (Calcium/lipid-binding domain, CaLB)"/>
    <property type="match status" value="1"/>
</dbReference>
<accession>A0A8H2W9V7</accession>
<dbReference type="GO" id="GO:0047499">
    <property type="term" value="F:calcium-independent phospholipase A2 activity"/>
    <property type="evidence" value="ECO:0007669"/>
    <property type="project" value="TreeGrafter"/>
</dbReference>
<evidence type="ECO:0000256" key="6">
    <source>
        <dbReference type="SAM" id="Phobius"/>
    </source>
</evidence>
<dbReference type="SUPFAM" id="SSF52151">
    <property type="entry name" value="FabD/lysophospholipase-like"/>
    <property type="match status" value="1"/>
</dbReference>
<dbReference type="InterPro" id="IPR016035">
    <property type="entry name" value="Acyl_Trfase/lysoPLipase"/>
</dbReference>
<keyword evidence="6" id="KW-0812">Transmembrane</keyword>
<evidence type="ECO:0000256" key="2">
    <source>
        <dbReference type="ARBA" id="ARBA00022963"/>
    </source>
</evidence>
<keyword evidence="6" id="KW-0472">Membrane</keyword>
<evidence type="ECO:0000313" key="11">
    <source>
        <dbReference type="Proteomes" id="UP000663843"/>
    </source>
</evidence>
<dbReference type="Gene3D" id="1.25.40.10">
    <property type="entry name" value="Tetratricopeptide repeat domain"/>
    <property type="match status" value="2"/>
</dbReference>
<feature type="region of interest" description="Disordered" evidence="5">
    <location>
        <begin position="255"/>
        <end position="393"/>
    </location>
</feature>
<comment type="caution">
    <text evidence="10">The sequence shown here is derived from an EMBL/GenBank/DDBJ whole genome shotgun (WGS) entry which is preliminary data.</text>
</comment>
<dbReference type="InterPro" id="IPR035892">
    <property type="entry name" value="C2_domain_sf"/>
</dbReference>
<dbReference type="Gene3D" id="3.40.1090.10">
    <property type="entry name" value="Cytosolic phospholipase A2 catalytic domain"/>
    <property type="match status" value="1"/>
</dbReference>
<dbReference type="PROSITE" id="PS50004">
    <property type="entry name" value="C2"/>
    <property type="match status" value="1"/>
</dbReference>
<dbReference type="InterPro" id="IPR011990">
    <property type="entry name" value="TPR-like_helical_dom_sf"/>
</dbReference>
<feature type="domain" description="WW" evidence="8">
    <location>
        <begin position="169"/>
        <end position="202"/>
    </location>
</feature>
<dbReference type="Pfam" id="PF13374">
    <property type="entry name" value="TPR_10"/>
    <property type="match status" value="1"/>
</dbReference>
<dbReference type="Pfam" id="PF00168">
    <property type="entry name" value="C2"/>
    <property type="match status" value="1"/>
</dbReference>
<dbReference type="GO" id="GO:0016020">
    <property type="term" value="C:membrane"/>
    <property type="evidence" value="ECO:0007669"/>
    <property type="project" value="TreeGrafter"/>
</dbReference>